<evidence type="ECO:0000313" key="3">
    <source>
        <dbReference type="Proteomes" id="UP000027178"/>
    </source>
</evidence>
<dbReference type="Pfam" id="PF13560">
    <property type="entry name" value="HTH_31"/>
    <property type="match status" value="1"/>
</dbReference>
<dbReference type="InterPro" id="IPR001387">
    <property type="entry name" value="Cro/C1-type_HTH"/>
</dbReference>
<comment type="caution">
    <text evidence="2">The sequence shown here is derived from an EMBL/GenBank/DDBJ whole genome shotgun (WGS) entry which is preliminary data.</text>
</comment>
<sequence length="172" mass="18845">MERDWGRLGSLLRADRTAQGLTQDEVGSAIGVHRNTVRAIEDGTGRRITPSIRAYAREVGWSDGSVEAVLDGGEPARPASRLEMEAASRLAELLIARLPQRVLQELSDGHIVDSDVVDLRPDGSAAVLSLVLERGADLPAPEQVREDLRRWSHVQRDLRRAASERQPEASGQ</sequence>
<dbReference type="PATRIC" id="fig|1348663.4.peg.4758"/>
<accession>A0A066YZC3</accession>
<dbReference type="RefSeq" id="WP_051653367.1">
    <property type="nucleotide sequence ID" value="NZ_KK853997.1"/>
</dbReference>
<protein>
    <recommendedName>
        <fullName evidence="1">HTH cro/C1-type domain-containing protein</fullName>
    </recommendedName>
</protein>
<organism evidence="2 3">
    <name type="scientific">Kitasatospora cheerisanensis KCTC 2395</name>
    <dbReference type="NCBI Taxonomy" id="1348663"/>
    <lineage>
        <taxon>Bacteria</taxon>
        <taxon>Bacillati</taxon>
        <taxon>Actinomycetota</taxon>
        <taxon>Actinomycetes</taxon>
        <taxon>Kitasatosporales</taxon>
        <taxon>Streptomycetaceae</taxon>
        <taxon>Kitasatospora</taxon>
    </lineage>
</organism>
<dbReference type="CDD" id="cd00093">
    <property type="entry name" value="HTH_XRE"/>
    <property type="match status" value="1"/>
</dbReference>
<evidence type="ECO:0000313" key="2">
    <source>
        <dbReference type="EMBL" id="KDN83441.1"/>
    </source>
</evidence>
<dbReference type="InterPro" id="IPR010982">
    <property type="entry name" value="Lambda_DNA-bd_dom_sf"/>
</dbReference>
<keyword evidence="3" id="KW-1185">Reference proteome</keyword>
<dbReference type="EMBL" id="JNBY01000095">
    <property type="protein sequence ID" value="KDN83441.1"/>
    <property type="molecule type" value="Genomic_DNA"/>
</dbReference>
<dbReference type="Proteomes" id="UP000027178">
    <property type="component" value="Unassembled WGS sequence"/>
</dbReference>
<dbReference type="eggNOG" id="ENOG5031N52">
    <property type="taxonomic scope" value="Bacteria"/>
</dbReference>
<evidence type="ECO:0000259" key="1">
    <source>
        <dbReference type="PROSITE" id="PS50943"/>
    </source>
</evidence>
<name>A0A066YZC3_9ACTN</name>
<proteinExistence type="predicted"/>
<dbReference type="Gene3D" id="1.10.260.40">
    <property type="entry name" value="lambda repressor-like DNA-binding domains"/>
    <property type="match status" value="1"/>
</dbReference>
<dbReference type="PROSITE" id="PS50943">
    <property type="entry name" value="HTH_CROC1"/>
    <property type="match status" value="1"/>
</dbReference>
<dbReference type="GO" id="GO:0003677">
    <property type="term" value="F:DNA binding"/>
    <property type="evidence" value="ECO:0007669"/>
    <property type="project" value="InterPro"/>
</dbReference>
<dbReference type="SUPFAM" id="SSF47413">
    <property type="entry name" value="lambda repressor-like DNA-binding domains"/>
    <property type="match status" value="1"/>
</dbReference>
<gene>
    <name evidence="2" type="ORF">KCH_49230</name>
</gene>
<dbReference type="HOGENOM" id="CLU_1553225_0_0_11"/>
<feature type="domain" description="HTH cro/C1-type" evidence="1">
    <location>
        <begin position="12"/>
        <end position="41"/>
    </location>
</feature>
<reference evidence="2 3" key="1">
    <citation type="submission" date="2014-05" db="EMBL/GenBank/DDBJ databases">
        <title>Draft Genome Sequence of Kitasatospora cheerisanensis KCTC 2395.</title>
        <authorList>
            <person name="Nam D.H."/>
        </authorList>
    </citation>
    <scope>NUCLEOTIDE SEQUENCE [LARGE SCALE GENOMIC DNA]</scope>
    <source>
        <strain evidence="2 3">KCTC 2395</strain>
    </source>
</reference>
<dbReference type="AlphaFoldDB" id="A0A066YZC3"/>